<evidence type="ECO:0000256" key="1">
    <source>
        <dbReference type="SAM" id="MobiDB-lite"/>
    </source>
</evidence>
<comment type="caution">
    <text evidence="3">The sequence shown here is derived from an EMBL/GenBank/DDBJ whole genome shotgun (WGS) entry which is preliminary data.</text>
</comment>
<dbReference type="Proteomes" id="UP000321638">
    <property type="component" value="Unassembled WGS sequence"/>
</dbReference>
<keyword evidence="2" id="KW-0732">Signal</keyword>
<name>A0A5C8PL50_9HYPH</name>
<dbReference type="AlphaFoldDB" id="A0A5C8PL50"/>
<feature type="compositionally biased region" description="Basic and acidic residues" evidence="1">
    <location>
        <begin position="34"/>
        <end position="46"/>
    </location>
</feature>
<accession>A0A5C8PL50</accession>
<sequence>MRGFLLGLGVATMVAALAAALAAPLAAQTGVPMDRDWDPMARDFNRQEGGADGPPNPLPHGLVGAINSVAAVDRELERRELSAKERGSLLMHRAMLNLTSGNQAQADRDIERALRTDPTLKYDLLASRARDMAASGRTQPAIDLVDRALQDQPGYAPLITTRGQARMMQGDYALALADFNLNADTSDVVRRLRAQAYYTNGNYKEAVGDLDYLLQTGSSVSRPIHLVLWRYANNVKLRRDARGLLTSDLRSYGEPEAWPAPIARFLAGRLTVGELEIAAETDKDARQSDGRCLASYFMAMDTVRQGNQARARELLRLTQARCGITHFANWAAAAELKRLR</sequence>
<reference evidence="3 4" key="1">
    <citation type="submission" date="2019-06" db="EMBL/GenBank/DDBJ databases">
        <title>New taxonomy in bacterial strain CC-CFT640, isolated from vineyard.</title>
        <authorList>
            <person name="Lin S.-Y."/>
            <person name="Tsai C.-F."/>
            <person name="Young C.-C."/>
        </authorList>
    </citation>
    <scope>NUCLEOTIDE SEQUENCE [LARGE SCALE GENOMIC DNA]</scope>
    <source>
        <strain evidence="3 4">CC-CFT640</strain>
    </source>
</reference>
<organism evidence="3 4">
    <name type="scientific">Vineibacter terrae</name>
    <dbReference type="NCBI Taxonomy" id="2586908"/>
    <lineage>
        <taxon>Bacteria</taxon>
        <taxon>Pseudomonadati</taxon>
        <taxon>Pseudomonadota</taxon>
        <taxon>Alphaproteobacteria</taxon>
        <taxon>Hyphomicrobiales</taxon>
        <taxon>Vineibacter</taxon>
    </lineage>
</organism>
<keyword evidence="4" id="KW-1185">Reference proteome</keyword>
<dbReference type="OrthoDB" id="7374850at2"/>
<feature type="region of interest" description="Disordered" evidence="1">
    <location>
        <begin position="34"/>
        <end position="60"/>
    </location>
</feature>
<dbReference type="RefSeq" id="WP_147848523.1">
    <property type="nucleotide sequence ID" value="NZ_VDUZ01000021.1"/>
</dbReference>
<evidence type="ECO:0000313" key="4">
    <source>
        <dbReference type="Proteomes" id="UP000321638"/>
    </source>
</evidence>
<dbReference type="SUPFAM" id="SSF48452">
    <property type="entry name" value="TPR-like"/>
    <property type="match status" value="1"/>
</dbReference>
<dbReference type="Gene3D" id="1.25.40.10">
    <property type="entry name" value="Tetratricopeptide repeat domain"/>
    <property type="match status" value="2"/>
</dbReference>
<proteinExistence type="predicted"/>
<feature type="chain" id="PRO_5022660004" evidence="2">
    <location>
        <begin position="23"/>
        <end position="340"/>
    </location>
</feature>
<evidence type="ECO:0000313" key="3">
    <source>
        <dbReference type="EMBL" id="TXL73998.1"/>
    </source>
</evidence>
<dbReference type="EMBL" id="VDUZ01000021">
    <property type="protein sequence ID" value="TXL73998.1"/>
    <property type="molecule type" value="Genomic_DNA"/>
</dbReference>
<protein>
    <submittedName>
        <fullName evidence="3">Uncharacterized protein</fullName>
    </submittedName>
</protein>
<dbReference type="InterPro" id="IPR011990">
    <property type="entry name" value="TPR-like_helical_dom_sf"/>
</dbReference>
<feature type="signal peptide" evidence="2">
    <location>
        <begin position="1"/>
        <end position="22"/>
    </location>
</feature>
<gene>
    <name evidence="3" type="ORF">FHP25_18960</name>
</gene>
<evidence type="ECO:0000256" key="2">
    <source>
        <dbReference type="SAM" id="SignalP"/>
    </source>
</evidence>